<comment type="caution">
    <text evidence="2">The sequence shown here is derived from an EMBL/GenBank/DDBJ whole genome shotgun (WGS) entry which is preliminary data.</text>
</comment>
<dbReference type="InterPro" id="IPR036390">
    <property type="entry name" value="WH_DNA-bd_sf"/>
</dbReference>
<dbReference type="Gene3D" id="3.90.79.10">
    <property type="entry name" value="Nucleoside Triphosphate Pyrophosphohydrolase"/>
    <property type="match status" value="1"/>
</dbReference>
<feature type="domain" description="Nudix hydrolase" evidence="1">
    <location>
        <begin position="84"/>
        <end position="217"/>
    </location>
</feature>
<dbReference type="EMBL" id="LBVU01000002">
    <property type="protein sequence ID" value="KKQ92454.1"/>
    <property type="molecule type" value="Genomic_DNA"/>
</dbReference>
<dbReference type="InterPro" id="IPR036388">
    <property type="entry name" value="WH-like_DNA-bd_sf"/>
</dbReference>
<dbReference type="PROSITE" id="PS51462">
    <property type="entry name" value="NUDIX"/>
    <property type="match status" value="1"/>
</dbReference>
<organism evidence="2 3">
    <name type="scientific">Candidatus Woesebacteria bacterium GW2011_GWB1_39_10</name>
    <dbReference type="NCBI Taxonomy" id="1618572"/>
    <lineage>
        <taxon>Bacteria</taxon>
        <taxon>Candidatus Woeseibacteriota</taxon>
    </lineage>
</organism>
<dbReference type="InterPro" id="IPR015797">
    <property type="entry name" value="NUDIX_hydrolase-like_dom_sf"/>
</dbReference>
<dbReference type="AlphaFoldDB" id="A0A0G0P2V0"/>
<dbReference type="Proteomes" id="UP000034774">
    <property type="component" value="Unassembled WGS sequence"/>
</dbReference>
<sequence>MKAKFEIHPIQAHILRFLTFHPEAHFAEMNELKISTDQYTFHVNSLLDANLIEKIKKGLYTLTFKGKEFANRFDTEKVVIEKQAKISVIIGGVKNEKGKKLFLIQERLKQPYFGYHGFVSGKIPEGSTPIETAIRELDEETRLTAKRFKLVGLRHKMDYSKEGILLEDKYFFIIKATQLSGKFKNKFEGGSNKWMTREEISRLEKLFDGVGETIDYLTGKAFGYTERKFIVSGF</sequence>
<accession>A0A0G0P2V0</accession>
<proteinExistence type="predicted"/>
<evidence type="ECO:0000313" key="2">
    <source>
        <dbReference type="EMBL" id="KKQ92454.1"/>
    </source>
</evidence>
<dbReference type="Pfam" id="PF00293">
    <property type="entry name" value="NUDIX"/>
    <property type="match status" value="1"/>
</dbReference>
<evidence type="ECO:0000313" key="3">
    <source>
        <dbReference type="Proteomes" id="UP000034774"/>
    </source>
</evidence>
<name>A0A0G0P2V0_9BACT</name>
<dbReference type="CDD" id="cd02883">
    <property type="entry name" value="NUDIX_Hydrolase"/>
    <property type="match status" value="1"/>
</dbReference>
<evidence type="ECO:0000259" key="1">
    <source>
        <dbReference type="PROSITE" id="PS51462"/>
    </source>
</evidence>
<dbReference type="STRING" id="1618572.UT17_C0002G0117"/>
<dbReference type="InterPro" id="IPR000086">
    <property type="entry name" value="NUDIX_hydrolase_dom"/>
</dbReference>
<dbReference type="SUPFAM" id="SSF55811">
    <property type="entry name" value="Nudix"/>
    <property type="match status" value="1"/>
</dbReference>
<reference evidence="2 3" key="1">
    <citation type="journal article" date="2015" name="Nature">
        <title>rRNA introns, odd ribosomes, and small enigmatic genomes across a large radiation of phyla.</title>
        <authorList>
            <person name="Brown C.T."/>
            <person name="Hug L.A."/>
            <person name="Thomas B.C."/>
            <person name="Sharon I."/>
            <person name="Castelle C.J."/>
            <person name="Singh A."/>
            <person name="Wilkins M.J."/>
            <person name="Williams K.H."/>
            <person name="Banfield J.F."/>
        </authorList>
    </citation>
    <scope>NUCLEOTIDE SEQUENCE [LARGE SCALE GENOMIC DNA]</scope>
</reference>
<dbReference type="SUPFAM" id="SSF46785">
    <property type="entry name" value="Winged helix' DNA-binding domain"/>
    <property type="match status" value="1"/>
</dbReference>
<protein>
    <recommendedName>
        <fullName evidence="1">Nudix hydrolase domain-containing protein</fullName>
    </recommendedName>
</protein>
<gene>
    <name evidence="2" type="ORF">UT17_C0002G0117</name>
</gene>
<dbReference type="Gene3D" id="1.10.10.10">
    <property type="entry name" value="Winged helix-like DNA-binding domain superfamily/Winged helix DNA-binding domain"/>
    <property type="match status" value="1"/>
</dbReference>